<dbReference type="AlphaFoldDB" id="A0A3R5QRS4"/>
<accession>A0A3R5QRS4</accession>
<dbReference type="EMBL" id="CP025746">
    <property type="protein sequence ID" value="QAA31198.1"/>
    <property type="molecule type" value="Genomic_DNA"/>
</dbReference>
<dbReference type="KEGG" id="cmah:C1I91_05705"/>
<name>A0A3R5QRS4_9CLOT</name>
<sequence length="63" mass="6792">MKDPIKKEIDPDSNNTFNNTYGSIINSANGIGIGIIDSDSNLNSLKPNSHSDINTPKKYTPGD</sequence>
<protein>
    <submittedName>
        <fullName evidence="2">Uncharacterized protein</fullName>
    </submittedName>
</protein>
<organism evidence="2 3">
    <name type="scientific">Clostridium manihotivorum</name>
    <dbReference type="NCBI Taxonomy" id="2320868"/>
    <lineage>
        <taxon>Bacteria</taxon>
        <taxon>Bacillati</taxon>
        <taxon>Bacillota</taxon>
        <taxon>Clostridia</taxon>
        <taxon>Eubacteriales</taxon>
        <taxon>Clostridiaceae</taxon>
        <taxon>Clostridium</taxon>
    </lineage>
</organism>
<evidence type="ECO:0000313" key="2">
    <source>
        <dbReference type="EMBL" id="QAA31198.1"/>
    </source>
</evidence>
<gene>
    <name evidence="2" type="ORF">C1I91_05705</name>
</gene>
<evidence type="ECO:0000256" key="1">
    <source>
        <dbReference type="SAM" id="MobiDB-lite"/>
    </source>
</evidence>
<feature type="region of interest" description="Disordered" evidence="1">
    <location>
        <begin position="39"/>
        <end position="63"/>
    </location>
</feature>
<evidence type="ECO:0000313" key="3">
    <source>
        <dbReference type="Proteomes" id="UP000286268"/>
    </source>
</evidence>
<reference evidence="2 3" key="1">
    <citation type="submission" date="2018-01" db="EMBL/GenBank/DDBJ databases">
        <title>Genome Sequencing and Assembly of Anaerobacter polyendosporus strain CT4.</title>
        <authorList>
            <person name="Tachaapaikoon C."/>
            <person name="Sutheeworapong S."/>
            <person name="Jenjaroenpun P."/>
            <person name="Wongsurawat T."/>
            <person name="Nookeaw I."/>
            <person name="Cheawchanlertfa P."/>
            <person name="Kosugi A."/>
            <person name="Cheevadhanarak S."/>
            <person name="Ratanakhanokchai K."/>
        </authorList>
    </citation>
    <scope>NUCLEOTIDE SEQUENCE [LARGE SCALE GENOMIC DNA]</scope>
    <source>
        <strain evidence="2 3">CT4</strain>
    </source>
</reference>
<dbReference type="RefSeq" id="WP_128211943.1">
    <property type="nucleotide sequence ID" value="NZ_CP025746.1"/>
</dbReference>
<dbReference type="Proteomes" id="UP000286268">
    <property type="component" value="Chromosome"/>
</dbReference>
<proteinExistence type="predicted"/>
<feature type="compositionally biased region" description="Polar residues" evidence="1">
    <location>
        <begin position="42"/>
        <end position="54"/>
    </location>
</feature>
<keyword evidence="3" id="KW-1185">Reference proteome</keyword>